<keyword evidence="2" id="KW-1185">Reference proteome</keyword>
<gene>
    <name evidence="1" type="ORF">QFC19_004580</name>
</gene>
<accession>A0ACC2VVD8</accession>
<dbReference type="EMBL" id="JASBWR010000049">
    <property type="protein sequence ID" value="KAJ9102852.1"/>
    <property type="molecule type" value="Genomic_DNA"/>
</dbReference>
<evidence type="ECO:0000313" key="2">
    <source>
        <dbReference type="Proteomes" id="UP001241377"/>
    </source>
</evidence>
<evidence type="ECO:0000313" key="1">
    <source>
        <dbReference type="EMBL" id="KAJ9102852.1"/>
    </source>
</evidence>
<organism evidence="1 2">
    <name type="scientific">Naganishia cerealis</name>
    <dbReference type="NCBI Taxonomy" id="610337"/>
    <lineage>
        <taxon>Eukaryota</taxon>
        <taxon>Fungi</taxon>
        <taxon>Dikarya</taxon>
        <taxon>Basidiomycota</taxon>
        <taxon>Agaricomycotina</taxon>
        <taxon>Tremellomycetes</taxon>
        <taxon>Filobasidiales</taxon>
        <taxon>Filobasidiaceae</taxon>
        <taxon>Naganishia</taxon>
    </lineage>
</organism>
<dbReference type="Proteomes" id="UP001241377">
    <property type="component" value="Unassembled WGS sequence"/>
</dbReference>
<reference evidence="1" key="1">
    <citation type="submission" date="2023-04" db="EMBL/GenBank/DDBJ databases">
        <title>Draft Genome sequencing of Naganishia species isolated from polar environments using Oxford Nanopore Technology.</title>
        <authorList>
            <person name="Leo P."/>
            <person name="Venkateswaran K."/>
        </authorList>
    </citation>
    <scope>NUCLEOTIDE SEQUENCE</scope>
    <source>
        <strain evidence="1">MNA-CCFEE 5261</strain>
    </source>
</reference>
<proteinExistence type="predicted"/>
<name>A0ACC2VVD8_9TREE</name>
<protein>
    <submittedName>
        <fullName evidence="1">Uncharacterized protein</fullName>
    </submittedName>
</protein>
<comment type="caution">
    <text evidence="1">The sequence shown here is derived from an EMBL/GenBank/DDBJ whole genome shotgun (WGS) entry which is preliminary data.</text>
</comment>
<sequence length="501" mass="54023">MPGGPVAAGDGFSGPGNRFLAYSLAGFAGFGGILFGYDTGVINGIQTMDAFLETFGTLEHGKMVLTTSNQSLVVSILSAGTFFGALLAGPCADRLGRRWGIVASSVLFMLGVGLQLVTHWGVFVTGRVICGLGVGLISCLAPMYQGETCPKAIRGFVIGLYQWCITFGILLAAIINNFMAQRKGDSGWKIVIALQFIWASILIGGMCYLPETPRHLSLKGRDEAAKNSLSRLTGLHGDDLEAEYAIMLEGLQGEAALGASSYKELFSRGPDRMWLRTFTGIGIQAFQQLTGINFIFYYGTTFFKQSGIQDPFIISIVTNVVNVVSTIPGILVIDRVGRRKMLLTGAIAMCICEYIVAAVGMTVCAEVFPSRLRAKGMSLSIASNWLWNFGIGYATPYLVNKSTPEVKTAGLGVKVFLIWGTTCMGCVLFTYLCVAETKGLSLEQVDELYRNSSIVRSNQYRKVILAQSGAHKAGDVESPAYVFGRDVKVGEEDMLEDVSKE</sequence>